<evidence type="ECO:0000313" key="2">
    <source>
        <dbReference type="Proteomes" id="UP000035579"/>
    </source>
</evidence>
<protein>
    <submittedName>
        <fullName evidence="1">Uncharacterized protein</fullName>
    </submittedName>
</protein>
<evidence type="ECO:0000313" key="1">
    <source>
        <dbReference type="EMBL" id="AKJ07526.1"/>
    </source>
</evidence>
<reference evidence="1 2" key="1">
    <citation type="submission" date="2015-05" db="EMBL/GenBank/DDBJ databases">
        <title>Genome assembly of Archangium gephyra DSM 2261.</title>
        <authorList>
            <person name="Sharma G."/>
            <person name="Subramanian S."/>
        </authorList>
    </citation>
    <scope>NUCLEOTIDE SEQUENCE [LARGE SCALE GENOMIC DNA]</scope>
    <source>
        <strain evidence="1 2">DSM 2261</strain>
    </source>
</reference>
<organism evidence="1 2">
    <name type="scientific">Archangium gephyra</name>
    <dbReference type="NCBI Taxonomy" id="48"/>
    <lineage>
        <taxon>Bacteria</taxon>
        <taxon>Pseudomonadati</taxon>
        <taxon>Myxococcota</taxon>
        <taxon>Myxococcia</taxon>
        <taxon>Myxococcales</taxon>
        <taxon>Cystobacterineae</taxon>
        <taxon>Archangiaceae</taxon>
        <taxon>Archangium</taxon>
    </lineage>
</organism>
<sequence>MIIPRFRNFISAVDGCPSVFCPFEERDIRINPAPTIAARL</sequence>
<accession>A0AAC8QHC3</accession>
<dbReference type="Proteomes" id="UP000035579">
    <property type="component" value="Chromosome"/>
</dbReference>
<dbReference type="EMBL" id="CP011509">
    <property type="protein sequence ID" value="AKJ07526.1"/>
    <property type="molecule type" value="Genomic_DNA"/>
</dbReference>
<gene>
    <name evidence="1" type="ORF">AA314_09152</name>
</gene>
<name>A0AAC8QHC3_9BACT</name>
<dbReference type="AlphaFoldDB" id="A0AAC8QHC3"/>
<proteinExistence type="predicted"/>
<dbReference type="KEGG" id="age:AA314_09152"/>